<evidence type="ECO:0000256" key="2">
    <source>
        <dbReference type="SAM" id="Phobius"/>
    </source>
</evidence>
<evidence type="ECO:0000256" key="1">
    <source>
        <dbReference type="SAM" id="MobiDB-lite"/>
    </source>
</evidence>
<organism evidence="3 4">
    <name type="scientific">Candidatus Kaiserbacteria bacterium RIFCSPHIGHO2_02_FULL_50_50</name>
    <dbReference type="NCBI Taxonomy" id="1798492"/>
    <lineage>
        <taxon>Bacteria</taxon>
        <taxon>Candidatus Kaiseribacteriota</taxon>
    </lineage>
</organism>
<feature type="region of interest" description="Disordered" evidence="1">
    <location>
        <begin position="187"/>
        <end position="210"/>
    </location>
</feature>
<name>A0A1F6DF28_9BACT</name>
<keyword evidence="2" id="KW-0472">Membrane</keyword>
<dbReference type="EMBL" id="MFLF01000011">
    <property type="protein sequence ID" value="OGG60025.1"/>
    <property type="molecule type" value="Genomic_DNA"/>
</dbReference>
<proteinExistence type="predicted"/>
<reference evidence="3 4" key="1">
    <citation type="journal article" date="2016" name="Nat. Commun.">
        <title>Thousands of microbial genomes shed light on interconnected biogeochemical processes in an aquifer system.</title>
        <authorList>
            <person name="Anantharaman K."/>
            <person name="Brown C.T."/>
            <person name="Hug L.A."/>
            <person name="Sharon I."/>
            <person name="Castelle C.J."/>
            <person name="Probst A.J."/>
            <person name="Thomas B.C."/>
            <person name="Singh A."/>
            <person name="Wilkins M.J."/>
            <person name="Karaoz U."/>
            <person name="Brodie E.L."/>
            <person name="Williams K.H."/>
            <person name="Hubbard S.S."/>
            <person name="Banfield J.F."/>
        </authorList>
    </citation>
    <scope>NUCLEOTIDE SEQUENCE [LARGE SCALE GENOMIC DNA]</scope>
</reference>
<dbReference type="STRING" id="1798492.A3C89_03930"/>
<dbReference type="AlphaFoldDB" id="A0A1F6DF28"/>
<accession>A0A1F6DF28</accession>
<keyword evidence="2" id="KW-0812">Transmembrane</keyword>
<evidence type="ECO:0000313" key="3">
    <source>
        <dbReference type="EMBL" id="OGG60025.1"/>
    </source>
</evidence>
<dbReference type="Proteomes" id="UP000178794">
    <property type="component" value="Unassembled WGS sequence"/>
</dbReference>
<feature type="transmembrane region" description="Helical" evidence="2">
    <location>
        <begin position="12"/>
        <end position="32"/>
    </location>
</feature>
<gene>
    <name evidence="3" type="ORF">A3C89_03930</name>
</gene>
<comment type="caution">
    <text evidence="3">The sequence shown here is derived from an EMBL/GenBank/DDBJ whole genome shotgun (WGS) entry which is preliminary data.</text>
</comment>
<protein>
    <submittedName>
        <fullName evidence="3">Uncharacterized protein</fullName>
    </submittedName>
</protein>
<sequence length="210" mass="23915">MLKFLRELLSRVYLPVAIVIDLIHFFVSLPFMRSLMHEMREIEMGLPTVWSTREEIATIIQERHKETLEKWSRNWFATSLVLIKDPAKLGILNQIASGLPSALRQDFLFAATFAGLLDSLFADSKIHQSNIAVAHAFFFPAGEPIELREKGGTKIGRTFVLPSPSLTPEEHEKARTEQSVTLTFIQRRGRGKKKKPPMETSRKMTPILTT</sequence>
<keyword evidence="2" id="KW-1133">Transmembrane helix</keyword>
<evidence type="ECO:0000313" key="4">
    <source>
        <dbReference type="Proteomes" id="UP000178794"/>
    </source>
</evidence>